<gene>
    <name evidence="2" type="ORF">GCM10010319_57140</name>
</gene>
<feature type="compositionally biased region" description="Basic residues" evidence="1">
    <location>
        <begin position="221"/>
        <end position="231"/>
    </location>
</feature>
<dbReference type="EMBL" id="BAAABW010000028">
    <property type="protein sequence ID" value="GAA0371630.1"/>
    <property type="molecule type" value="Genomic_DNA"/>
</dbReference>
<evidence type="ECO:0000313" key="3">
    <source>
        <dbReference type="Proteomes" id="UP001500063"/>
    </source>
</evidence>
<feature type="region of interest" description="Disordered" evidence="1">
    <location>
        <begin position="182"/>
        <end position="231"/>
    </location>
</feature>
<reference evidence="2 3" key="1">
    <citation type="journal article" date="2019" name="Int. J. Syst. Evol. Microbiol.">
        <title>The Global Catalogue of Microorganisms (GCM) 10K type strain sequencing project: providing services to taxonomists for standard genome sequencing and annotation.</title>
        <authorList>
            <consortium name="The Broad Institute Genomics Platform"/>
            <consortium name="The Broad Institute Genome Sequencing Center for Infectious Disease"/>
            <person name="Wu L."/>
            <person name="Ma J."/>
        </authorList>
    </citation>
    <scope>NUCLEOTIDE SEQUENCE [LARGE SCALE GENOMIC DNA]</scope>
    <source>
        <strain evidence="2 3">JCM 4565</strain>
    </source>
</reference>
<evidence type="ECO:0000313" key="2">
    <source>
        <dbReference type="EMBL" id="GAA0371630.1"/>
    </source>
</evidence>
<proteinExistence type="predicted"/>
<dbReference type="Proteomes" id="UP001500063">
    <property type="component" value="Unassembled WGS sequence"/>
</dbReference>
<organism evidence="2 3">
    <name type="scientific">Streptomyces blastmyceticus</name>
    <dbReference type="NCBI Taxonomy" id="68180"/>
    <lineage>
        <taxon>Bacteria</taxon>
        <taxon>Bacillati</taxon>
        <taxon>Actinomycetota</taxon>
        <taxon>Actinomycetes</taxon>
        <taxon>Kitasatosporales</taxon>
        <taxon>Streptomycetaceae</taxon>
        <taxon>Streptomyces</taxon>
    </lineage>
</organism>
<name>A0ABN0XSC8_9ACTN</name>
<accession>A0ABN0XSC8</accession>
<evidence type="ECO:0000256" key="1">
    <source>
        <dbReference type="SAM" id="MobiDB-lite"/>
    </source>
</evidence>
<feature type="compositionally biased region" description="Basic and acidic residues" evidence="1">
    <location>
        <begin position="188"/>
        <end position="209"/>
    </location>
</feature>
<dbReference type="RefSeq" id="WP_344122340.1">
    <property type="nucleotide sequence ID" value="NZ_BAAABW010000028.1"/>
</dbReference>
<comment type="caution">
    <text evidence="2">The sequence shown here is derived from an EMBL/GenBank/DDBJ whole genome shotgun (WGS) entry which is preliminary data.</text>
</comment>
<keyword evidence="3" id="KW-1185">Reference proteome</keyword>
<protein>
    <submittedName>
        <fullName evidence="2">Uncharacterized protein</fullName>
    </submittedName>
</protein>
<sequence>MTPADAAELLTLCAAFDRRTIGETDARAWAAALNGVPLDADTREAVARHYAETEQWITPAHVRRIRVRIREDRIGAAHPVYNGNPNETGAQFAEHRRAQLAAAADGTLPARTITQAIGAEPSHEVLALAAGVGRAVDEDERPYMPTDVADQLAKQRYGARRRAFPELEVDCPHETCRARRNSRCKAPSGRELRDHTHDKRQRTYTEHVSHVMCQPPAPRTARARHTAGGRR</sequence>